<dbReference type="RefSeq" id="WP_343332918.1">
    <property type="nucleotide sequence ID" value="NZ_JAPOHD010000019.1"/>
</dbReference>
<accession>A0A9X3J4M3</accession>
<protein>
    <recommendedName>
        <fullName evidence="3">Antibiotic biosynthesis monooxygenase</fullName>
    </recommendedName>
</protein>
<keyword evidence="2" id="KW-1185">Reference proteome</keyword>
<sequence length="116" mass="12849">MKKIQITAKFKIQKGKLDEFKKGAAAAIALVNENEKGAGALQYDWFFSPDETECVVRETYADSNAVITHLQNVGEILGQVLSISDFSAEIYGPISDEVRNAVAPFNPMHYSFYQGI</sequence>
<name>A0A9X3J4M3_9BACT</name>
<evidence type="ECO:0000313" key="1">
    <source>
        <dbReference type="EMBL" id="MCY1720584.1"/>
    </source>
</evidence>
<organism evidence="1 2">
    <name type="scientific">Draconibacterium aestuarii</name>
    <dbReference type="NCBI Taxonomy" id="2998507"/>
    <lineage>
        <taxon>Bacteria</taxon>
        <taxon>Pseudomonadati</taxon>
        <taxon>Bacteroidota</taxon>
        <taxon>Bacteroidia</taxon>
        <taxon>Marinilabiliales</taxon>
        <taxon>Prolixibacteraceae</taxon>
        <taxon>Draconibacterium</taxon>
    </lineage>
</organism>
<evidence type="ECO:0000313" key="2">
    <source>
        <dbReference type="Proteomes" id="UP001145087"/>
    </source>
</evidence>
<gene>
    <name evidence="1" type="ORF">OU798_09540</name>
</gene>
<dbReference type="Gene3D" id="3.30.70.100">
    <property type="match status" value="1"/>
</dbReference>
<evidence type="ECO:0008006" key="3">
    <source>
        <dbReference type="Google" id="ProtNLM"/>
    </source>
</evidence>
<dbReference type="Proteomes" id="UP001145087">
    <property type="component" value="Unassembled WGS sequence"/>
</dbReference>
<proteinExistence type="predicted"/>
<dbReference type="SUPFAM" id="SSF54909">
    <property type="entry name" value="Dimeric alpha+beta barrel"/>
    <property type="match status" value="1"/>
</dbReference>
<dbReference type="InterPro" id="IPR011008">
    <property type="entry name" value="Dimeric_a/b-barrel"/>
</dbReference>
<comment type="caution">
    <text evidence="1">The sequence shown here is derived from an EMBL/GenBank/DDBJ whole genome shotgun (WGS) entry which is preliminary data.</text>
</comment>
<dbReference type="EMBL" id="JAPOHD010000019">
    <property type="protein sequence ID" value="MCY1720584.1"/>
    <property type="molecule type" value="Genomic_DNA"/>
</dbReference>
<reference evidence="1" key="1">
    <citation type="submission" date="2022-11" db="EMBL/GenBank/DDBJ databases">
        <title>Marilongibacter aestuarii gen. nov., sp. nov., isolated from tidal flat sediment.</title>
        <authorList>
            <person name="Jiayan W."/>
        </authorList>
    </citation>
    <scope>NUCLEOTIDE SEQUENCE</scope>
    <source>
        <strain evidence="1">Z1-6</strain>
    </source>
</reference>
<dbReference type="AlphaFoldDB" id="A0A9X3J4M3"/>